<evidence type="ECO:0000313" key="2">
    <source>
        <dbReference type="EMBL" id="QOU06426.1"/>
    </source>
</evidence>
<keyword evidence="1" id="KW-0175">Coiled coil</keyword>
<sequence>MQDILEVFRQGQAQRQAADRSLMAELIHHLKNARTTPVEVPAHSSLGCWLRLYQQTLDRPNVRTRLPLDLASLGVERDATQLKLPAQQVLNFYGYPHPRHRGQRMVIAQALDQLDTFAHPRSGLNDQLKRLDQDLRQIADRLEGLIDDEDFSLYSSYKTYFKLDSGSFWATHQQTGAALLDTLTTTPAFLALGLVQGLQPGAYTFDPATRRLSGKNAWGTLVDIGVEHLVKLPEEAGLSSLISVAEQLGTFVHQSGLFSLAQLLRCHDLPVPDTPEEARTLVNTLRQSTPLAILPVNDLADSDLALMQHLQWLAMDQDRDIMAVGLAGLIDGQPSDALIDTASVELTPARNSSVLHPGVMRHPAITAGPACGPFTLEQLLQHHQFDPPDTAGDAQDTLQSLRMNLPRRSLYGDYHALLSTTAPSPVRLNTEARETIVQRVNHGQPENAPRLLDRLCGTLLNDKSTDEVRRQADALLSHLLSLEPARRLGQQLIEALHWYGQHPDESASQTSLGLLVLSALILDLDPGAGNGGYTLAGFNLAADTHWGHSPVDLRRDLELHLVRTCKVSSAAAPLAAHLLLAGVAPEFLVQALPMTLRYRTSITWMTFRQGVMMAQALAPGSTQHMTYDDMIALASQPPATLQQQQWRDYTATSTLLDWAIAQGELPERENGHYLVDEITALKRRLTQRLQALKDALITFASELPTRRGIALADLEKVFPGQPMLDTACLWRPVAPIAGSSLRFPMHHHDRSNYSLHSLLELHMDGLLDDTRWQSINPEVDLAKLRQSFGRLGDINQRFDDAFGAYIERMKEAYSATIEDLLAQLPLADRLHLQQADLQLLILKKEPGKDLVLLSPEQEIARIGRMGVILRGTSPTTVCEYELFPLLNRALKRRGPPLVFNEGGTPIPVTTGGAHSTRPITTLMQGNELPLDWEAYATGRQPRPGVRSKVIVHTLWSRRSTPADPLVLAPLTYGSTVNRAIAQAIVQQHFFLEVDALRRQARGSTQREHIQQRWDRVLDRLKSLVPFWSCSQDIASRDTRRMIDGSYACFIDLLTMLFPTQRYLKASLAVLKRTMPLPIKLLQLGRLSTAFLHSVLNPLDGLPGLYRLARNGLIQLSVDARRILDTAIGQVQRLVADIPLLDHLKLLARADIGSGSLLHTSDLVRLNAILHKNRWHACHPFSAKPYGPAVDNFRLDSALGVTPMHTSNGYEALVTDRLFGTQPLLIPRSDATDLLHGNTVRRLDHRAPTHLDDLASPAYFKAADGFDSTCAATRTKRSPIPLICFTKKLAAFNSSIHQRRAQAIEHIRLIPAPAVGPDKRKLVYNRRLYEATPQVLDFEMTPVAMNAPLAYKAQVNGRLIENEPQFGLPINQVDNLLTRDTRVVELEGLVDAVDDRRTLRALVIDLNPPGAAPRSRTVVEADAGVFYDVIAIDPAPSLRLDRLDFSLGGVHEQLIRAYCKRKLDYLSAGGFIQSRPLVNLPTLEVLYSQLSKRNFTPEKIALLRAQASQLRVIKQRELLLNASDEGRRLGMSVAVEPIRLQTWAPYAPQSGHTLNQYLATQAHTHTVALLQSTGIGPSNVVGVGAGEMARLDIAESVVMWQYSRVGQPNFTEVILRTGAGNCDQMAHVATELIRLNGGAARVWGMTPPAHAFVVVGTPPPTLAPTVDFSEAAWTDLWICDPWAGIVSPARDYMAQLTIKMHTWYLQDMSIFFNDRGTYRWVQAHDRGWLTLLRTALKRPQT</sequence>
<name>A0A1B3D4L1_PSEFL</name>
<reference evidence="2 3" key="1">
    <citation type="submission" date="2020-10" db="EMBL/GenBank/DDBJ databases">
        <title>Complete genome sequence of a novel Pseudomonas fluorescens strain isolated from the flower of kumarahou (Pomaderris kumeraho).</title>
        <authorList>
            <person name="Summers M.C."/>
            <person name="Nowak V."/>
            <person name="Fairhurst M.J."/>
            <person name="Owen J.G."/>
            <person name="Gerth M.L."/>
            <person name="Patrick W.M."/>
        </authorList>
    </citation>
    <scope>NUCLEOTIDE SEQUENCE [LARGE SCALE GENOMIC DNA]</scope>
    <source>
        <strain evidence="2 3">KF1</strain>
    </source>
</reference>
<organism evidence="2 3">
    <name type="scientific">Pseudomonas fluorescens</name>
    <dbReference type="NCBI Taxonomy" id="294"/>
    <lineage>
        <taxon>Bacteria</taxon>
        <taxon>Pseudomonadati</taxon>
        <taxon>Pseudomonadota</taxon>
        <taxon>Gammaproteobacteria</taxon>
        <taxon>Pseudomonadales</taxon>
        <taxon>Pseudomonadaceae</taxon>
        <taxon>Pseudomonas</taxon>
    </lineage>
</organism>
<protein>
    <submittedName>
        <fullName evidence="2">Uncharacterized protein</fullName>
    </submittedName>
</protein>
<evidence type="ECO:0000256" key="1">
    <source>
        <dbReference type="SAM" id="Coils"/>
    </source>
</evidence>
<feature type="coiled-coil region" evidence="1">
    <location>
        <begin position="121"/>
        <end position="148"/>
    </location>
</feature>
<accession>A0A1B3D4L1</accession>
<proteinExistence type="predicted"/>
<dbReference type="RefSeq" id="WP_069075339.1">
    <property type="nucleotide sequence ID" value="NZ_CP015637.1"/>
</dbReference>
<dbReference type="EMBL" id="CP063233">
    <property type="protein sequence ID" value="QOU06426.1"/>
    <property type="molecule type" value="Genomic_DNA"/>
</dbReference>
<dbReference type="OrthoDB" id="5572038at2"/>
<evidence type="ECO:0000313" key="3">
    <source>
        <dbReference type="Proteomes" id="UP000593833"/>
    </source>
</evidence>
<gene>
    <name evidence="2" type="ORF">IM720_06840</name>
</gene>
<dbReference type="Proteomes" id="UP000593833">
    <property type="component" value="Chromosome"/>
</dbReference>